<evidence type="ECO:0000313" key="3">
    <source>
        <dbReference type="Proteomes" id="UP000032702"/>
    </source>
</evidence>
<evidence type="ECO:0000313" key="2">
    <source>
        <dbReference type="EMBL" id="EAU69923.1"/>
    </source>
</evidence>
<organism evidence="2 3">
    <name type="scientific">Stigmatella aurantiaca (strain DW4/3-1)</name>
    <dbReference type="NCBI Taxonomy" id="378806"/>
    <lineage>
        <taxon>Bacteria</taxon>
        <taxon>Pseudomonadati</taxon>
        <taxon>Myxococcota</taxon>
        <taxon>Myxococcia</taxon>
        <taxon>Myxococcales</taxon>
        <taxon>Cystobacterineae</taxon>
        <taxon>Archangiaceae</taxon>
        <taxon>Stigmatella</taxon>
    </lineage>
</organism>
<proteinExistence type="predicted"/>
<sequence length="382" mass="39667">MIASAEENGIGAALWKSDGTPEGTSRVKVPIAGASSYLSKLVGVEGTLFFSASDGREETQLWKSDGTAGGTVPVKTGLECIEMLHAGSLHGWLFFMGCDATHGYEPWRSDGTAAGTVLLKDIQPGPGNSTAHAFTRVGARLVFVAYDEAHGMELWSTDGTESGTQVLVEMTPGPGNGILMTGDNPVTLLGIQDRPLAIFAGGDEASGVELWQTDGTAVGTFRKAEIAAGAVSSSPSAFARLGDRLFFMAGDAAHGREPRFLAFPKELGTIIGTAVAEGSTCTALPQVTPSCTYNTLAPDASFAWTAPSSGTFVFTTAGSGYDTSLELSDPVSGGSLGCNDDTEDSLQSSVTRTVTAGQTLIITVDGYERECGAFRLGIRRLP</sequence>
<dbReference type="AlphaFoldDB" id="Q09DR5"/>
<protein>
    <recommendedName>
        <fullName evidence="1">Ig-like domain-containing protein</fullName>
    </recommendedName>
</protein>
<dbReference type="PROSITE" id="PS50835">
    <property type="entry name" value="IG_LIKE"/>
    <property type="match status" value="1"/>
</dbReference>
<dbReference type="InterPro" id="IPR007110">
    <property type="entry name" value="Ig-like_dom"/>
</dbReference>
<accession>Q09DR5</accession>
<dbReference type="Proteomes" id="UP000032702">
    <property type="component" value="Unassembled WGS sequence"/>
</dbReference>
<name>Q09DR5_STIAD</name>
<gene>
    <name evidence="2" type="ORF">STIAU_5610</name>
</gene>
<comment type="caution">
    <text evidence="2">The sequence shown here is derived from an EMBL/GenBank/DDBJ whole genome shotgun (WGS) entry which is preliminary data.</text>
</comment>
<dbReference type="NCBIfam" id="TIGR04534">
    <property type="entry name" value="ELWxxDGT_rpt"/>
    <property type="match status" value="1"/>
</dbReference>
<dbReference type="PATRIC" id="fig|378806.16.peg.9392"/>
<evidence type="ECO:0000259" key="1">
    <source>
        <dbReference type="PROSITE" id="PS50835"/>
    </source>
</evidence>
<reference evidence="2 3" key="1">
    <citation type="submission" date="2006-04" db="EMBL/GenBank/DDBJ databases">
        <authorList>
            <person name="Nierman W.C."/>
        </authorList>
    </citation>
    <scope>NUCLEOTIDE SEQUENCE [LARGE SCALE GENOMIC DNA]</scope>
    <source>
        <strain evidence="2 3">DW4/3-1</strain>
    </source>
</reference>
<feature type="domain" description="Ig-like" evidence="1">
    <location>
        <begin position="258"/>
        <end position="355"/>
    </location>
</feature>
<dbReference type="EMBL" id="AAMD01000002">
    <property type="protein sequence ID" value="EAU69923.1"/>
    <property type="molecule type" value="Genomic_DNA"/>
</dbReference>
<dbReference type="InterPro" id="IPR030916">
    <property type="entry name" value="ELWxxDGT_rpt"/>
</dbReference>